<sequence>MRRRIVSALPPLAVALASMAVVASCGTATAPAAGPVPSAPALTLPGDHPAVDATAVLAAGVITGEDGHPVPGATVGAYAWPTDSAMEEVAVGEEFSLTPIGSTRTDSSGAYQIVPDYSVLAPVLGEEHDEATEPVPVDVKIVAMTDGAVMEWGTTVWVSPDLESAVVDAESTHPDPAVRRLPTTPALDEATTPIFDIQLMSAGEGG</sequence>
<dbReference type="PROSITE" id="PS51257">
    <property type="entry name" value="PROKAR_LIPOPROTEIN"/>
    <property type="match status" value="1"/>
</dbReference>
<evidence type="ECO:0000256" key="1">
    <source>
        <dbReference type="SAM" id="SignalP"/>
    </source>
</evidence>
<feature type="chain" id="PRO_5046620439" description="Carboxypeptidase regulatory-like domain-containing protein" evidence="1">
    <location>
        <begin position="24"/>
        <end position="206"/>
    </location>
</feature>
<evidence type="ECO:0000313" key="2">
    <source>
        <dbReference type="EMBL" id="MBD8062729.1"/>
    </source>
</evidence>
<keyword evidence="3" id="KW-1185">Reference proteome</keyword>
<accession>A0ABR8Z4J5</accession>
<name>A0ABR8Z4J5_9MICO</name>
<feature type="signal peptide" evidence="1">
    <location>
        <begin position="1"/>
        <end position="23"/>
    </location>
</feature>
<proteinExistence type="predicted"/>
<gene>
    <name evidence="2" type="ORF">H9624_10360</name>
</gene>
<dbReference type="SUPFAM" id="SSF49464">
    <property type="entry name" value="Carboxypeptidase regulatory domain-like"/>
    <property type="match status" value="1"/>
</dbReference>
<dbReference type="Proteomes" id="UP000661894">
    <property type="component" value="Unassembled WGS sequence"/>
</dbReference>
<dbReference type="RefSeq" id="WP_251839836.1">
    <property type="nucleotide sequence ID" value="NZ_JACSPO010000005.1"/>
</dbReference>
<reference evidence="2 3" key="1">
    <citation type="submission" date="2020-08" db="EMBL/GenBank/DDBJ databases">
        <title>A Genomic Blueprint of the Chicken Gut Microbiome.</title>
        <authorList>
            <person name="Gilroy R."/>
            <person name="Ravi A."/>
            <person name="Getino M."/>
            <person name="Pursley I."/>
            <person name="Horton D.L."/>
            <person name="Alikhan N.-F."/>
            <person name="Baker D."/>
            <person name="Gharbi K."/>
            <person name="Hall N."/>
            <person name="Watson M."/>
            <person name="Adriaenssens E.M."/>
            <person name="Foster-Nyarko E."/>
            <person name="Jarju S."/>
            <person name="Secka A."/>
            <person name="Antonio M."/>
            <person name="Oren A."/>
            <person name="Chaudhuri R."/>
            <person name="La Ragione R.M."/>
            <person name="Hildebrand F."/>
            <person name="Pallen M.J."/>
        </authorList>
    </citation>
    <scope>NUCLEOTIDE SEQUENCE [LARGE SCALE GENOMIC DNA]</scope>
    <source>
        <strain evidence="2 3">Sa1BUA1</strain>
    </source>
</reference>
<dbReference type="SUPFAM" id="SSF49482">
    <property type="entry name" value="Aromatic compound dioxygenase"/>
    <property type="match status" value="1"/>
</dbReference>
<keyword evidence="1" id="KW-0732">Signal</keyword>
<evidence type="ECO:0008006" key="4">
    <source>
        <dbReference type="Google" id="ProtNLM"/>
    </source>
</evidence>
<protein>
    <recommendedName>
        <fullName evidence="4">Carboxypeptidase regulatory-like domain-containing protein</fullName>
    </recommendedName>
</protein>
<dbReference type="EMBL" id="JACSPO010000005">
    <property type="protein sequence ID" value="MBD8062729.1"/>
    <property type="molecule type" value="Genomic_DNA"/>
</dbReference>
<comment type="caution">
    <text evidence="2">The sequence shown here is derived from an EMBL/GenBank/DDBJ whole genome shotgun (WGS) entry which is preliminary data.</text>
</comment>
<dbReference type="InterPro" id="IPR015889">
    <property type="entry name" value="Intradiol_dOase_core"/>
</dbReference>
<evidence type="ECO:0000313" key="3">
    <source>
        <dbReference type="Proteomes" id="UP000661894"/>
    </source>
</evidence>
<dbReference type="InterPro" id="IPR008969">
    <property type="entry name" value="CarboxyPept-like_regulatory"/>
</dbReference>
<organism evidence="2 3">
    <name type="scientific">Oceanitalea stevensii</name>
    <dbReference type="NCBI Taxonomy" id="2763072"/>
    <lineage>
        <taxon>Bacteria</taxon>
        <taxon>Bacillati</taxon>
        <taxon>Actinomycetota</taxon>
        <taxon>Actinomycetes</taxon>
        <taxon>Micrococcales</taxon>
        <taxon>Bogoriellaceae</taxon>
        <taxon>Georgenia</taxon>
    </lineage>
</organism>